<evidence type="ECO:0000313" key="2">
    <source>
        <dbReference type="Proteomes" id="UP001241935"/>
    </source>
</evidence>
<dbReference type="InterPro" id="IPR008441">
    <property type="entry name" value="AfumC-like_glycosyl_Trfase"/>
</dbReference>
<dbReference type="Proteomes" id="UP001241935">
    <property type="component" value="Unassembled WGS sequence"/>
</dbReference>
<dbReference type="SUPFAM" id="SSF53448">
    <property type="entry name" value="Nucleotide-diphospho-sugar transferases"/>
    <property type="match status" value="1"/>
</dbReference>
<dbReference type="RefSeq" id="WP_284067246.1">
    <property type="nucleotide sequence ID" value="NZ_JASKNE010000001.1"/>
</dbReference>
<evidence type="ECO:0000313" key="1">
    <source>
        <dbReference type="EMBL" id="MDK1684274.1"/>
    </source>
</evidence>
<dbReference type="Pfam" id="PF05704">
    <property type="entry name" value="Caps_synth"/>
    <property type="match status" value="1"/>
</dbReference>
<accession>A0AAW6UWR6</accession>
<name>A0AAW6UWR6_9GAMM</name>
<dbReference type="GO" id="GO:0016757">
    <property type="term" value="F:glycosyltransferase activity"/>
    <property type="evidence" value="ECO:0007669"/>
    <property type="project" value="InterPro"/>
</dbReference>
<comment type="caution">
    <text evidence="1">The sequence shown here is derived from an EMBL/GenBank/DDBJ whole genome shotgun (WGS) entry which is preliminary data.</text>
</comment>
<proteinExistence type="predicted"/>
<dbReference type="Gene3D" id="3.90.550.20">
    <property type="match status" value="1"/>
</dbReference>
<reference evidence="1" key="1">
    <citation type="submission" date="2023-04" db="EMBL/GenBank/DDBJ databases">
        <title>The environmental microbiomes in feedlot watering bowls are a reservoir of florfenicol resistance for bovine respiratory disease pathogens.</title>
        <authorList>
            <person name="Kos D.W."/>
            <person name="Ruzzini A.C."/>
            <person name="Schreiner B."/>
            <person name="Jelinski M.D."/>
        </authorList>
    </citation>
    <scope>NUCLEOTIDE SEQUENCE</scope>
    <source>
        <strain evidence="1">WB3</strain>
    </source>
</reference>
<organism evidence="1 2">
    <name type="scientific">Acinetobacter terrestris</name>
    <dbReference type="NCBI Taxonomy" id="2529843"/>
    <lineage>
        <taxon>Bacteria</taxon>
        <taxon>Pseudomonadati</taxon>
        <taxon>Pseudomonadota</taxon>
        <taxon>Gammaproteobacteria</taxon>
        <taxon>Moraxellales</taxon>
        <taxon>Moraxellaceae</taxon>
        <taxon>Acinetobacter</taxon>
        <taxon>Acinetobacter Taxon 24</taxon>
    </lineage>
</organism>
<dbReference type="InterPro" id="IPR029044">
    <property type="entry name" value="Nucleotide-diphossugar_trans"/>
</dbReference>
<gene>
    <name evidence="1" type="ORF">QOR41_10595</name>
</gene>
<protein>
    <submittedName>
        <fullName evidence="1">Capsular polysaccharide synthesis protein</fullName>
    </submittedName>
</protein>
<sequence>MNLTFIRVIKKLPKFLRKLGLTTAAQSAQIYYQNCLIQYLYQQNSSLLKRLNTKNIKTQPSNTIWVCWLQGYENAPTLVKKCIDQLKYHHDNVVLIDLNNYMTYVDIPQFIIEKFQSKIITPTHFSDILRFALMSQHGGIWIDSTYLILDKLPNTIFESNFFTLSSKLDFFKQWIPEGKWSGNFMKFNKDDPTPSIIFQCFINYWQKNNHLIDYFLIDFIIKVNYLHNPRFNSQINQTLPMADQIFLMSEILLIPISQENDLRIAQDPLQIYKLSYRVDATPDNINGTYYEKYILSK</sequence>
<dbReference type="AlphaFoldDB" id="A0AAW6UWR6"/>
<dbReference type="EMBL" id="JASKNE010000001">
    <property type="protein sequence ID" value="MDK1684274.1"/>
    <property type="molecule type" value="Genomic_DNA"/>
</dbReference>